<evidence type="ECO:0000313" key="3">
    <source>
        <dbReference type="Proteomes" id="UP001157418"/>
    </source>
</evidence>
<evidence type="ECO:0000313" key="2">
    <source>
        <dbReference type="EMBL" id="CAH1440524.1"/>
    </source>
</evidence>
<dbReference type="PANTHER" id="PTHR43330:SF1">
    <property type="entry name" value="METHIONINE AMINOPEPTIDASE 1B, CHLOROPLASTIC"/>
    <property type="match status" value="1"/>
</dbReference>
<dbReference type="SUPFAM" id="SSF55920">
    <property type="entry name" value="Creatinase/aminopeptidase"/>
    <property type="match status" value="1"/>
</dbReference>
<dbReference type="AlphaFoldDB" id="A0AAU9NRR0"/>
<dbReference type="InterPro" id="IPR000994">
    <property type="entry name" value="Pept_M24"/>
</dbReference>
<dbReference type="InterPro" id="IPR036005">
    <property type="entry name" value="Creatinase/aminopeptidase-like"/>
</dbReference>
<dbReference type="PANTHER" id="PTHR43330">
    <property type="entry name" value="METHIONINE AMINOPEPTIDASE"/>
    <property type="match status" value="1"/>
</dbReference>
<protein>
    <recommendedName>
        <fullName evidence="1">Peptidase M24 domain-containing protein</fullName>
    </recommendedName>
</protein>
<dbReference type="EMBL" id="CAKMRJ010005412">
    <property type="protein sequence ID" value="CAH1440524.1"/>
    <property type="molecule type" value="Genomic_DNA"/>
</dbReference>
<evidence type="ECO:0000259" key="1">
    <source>
        <dbReference type="Pfam" id="PF00557"/>
    </source>
</evidence>
<sequence length="194" mass="22938">MPEPNLIIFSFLKAHKNFHACFLVAAYLSNRPAKSPTDTDFQNCSFSTLQIWLLHSTQRLCRGIEKDKQDGDIINIDVTVYLDGYHADTSKTFLCRNVDEATKRLLEVTEQCLERVAFHYYNRFRHMGNNGYCSMPNLQLRISFPISSFDFQFQFWRGERIKRTTRTKSHIGRSPFNEKKITPYYRSFTEINRR</sequence>
<dbReference type="Gene3D" id="3.90.230.10">
    <property type="entry name" value="Creatinase/methionine aminopeptidase superfamily"/>
    <property type="match status" value="1"/>
</dbReference>
<reference evidence="2 3" key="1">
    <citation type="submission" date="2022-01" db="EMBL/GenBank/DDBJ databases">
        <authorList>
            <person name="Xiong W."/>
            <person name="Schranz E."/>
        </authorList>
    </citation>
    <scope>NUCLEOTIDE SEQUENCE [LARGE SCALE GENOMIC DNA]</scope>
</reference>
<accession>A0AAU9NRR0</accession>
<gene>
    <name evidence="2" type="ORF">LVIROSA_LOCUS26656</name>
</gene>
<dbReference type="Pfam" id="PF00557">
    <property type="entry name" value="Peptidase_M24"/>
    <property type="match status" value="1"/>
</dbReference>
<dbReference type="Proteomes" id="UP001157418">
    <property type="component" value="Unassembled WGS sequence"/>
</dbReference>
<keyword evidence="3" id="KW-1185">Reference proteome</keyword>
<dbReference type="GO" id="GO:0070006">
    <property type="term" value="F:metalloaminopeptidase activity"/>
    <property type="evidence" value="ECO:0007669"/>
    <property type="project" value="TreeGrafter"/>
</dbReference>
<name>A0AAU9NRR0_9ASTR</name>
<feature type="domain" description="Peptidase M24" evidence="1">
    <location>
        <begin position="68"/>
        <end position="116"/>
    </location>
</feature>
<comment type="caution">
    <text evidence="2">The sequence shown here is derived from an EMBL/GenBank/DDBJ whole genome shotgun (WGS) entry which is preliminary data.</text>
</comment>
<dbReference type="GO" id="GO:0009507">
    <property type="term" value="C:chloroplast"/>
    <property type="evidence" value="ECO:0007669"/>
    <property type="project" value="TreeGrafter"/>
</dbReference>
<proteinExistence type="predicted"/>
<organism evidence="2 3">
    <name type="scientific">Lactuca virosa</name>
    <dbReference type="NCBI Taxonomy" id="75947"/>
    <lineage>
        <taxon>Eukaryota</taxon>
        <taxon>Viridiplantae</taxon>
        <taxon>Streptophyta</taxon>
        <taxon>Embryophyta</taxon>
        <taxon>Tracheophyta</taxon>
        <taxon>Spermatophyta</taxon>
        <taxon>Magnoliopsida</taxon>
        <taxon>eudicotyledons</taxon>
        <taxon>Gunneridae</taxon>
        <taxon>Pentapetalae</taxon>
        <taxon>asterids</taxon>
        <taxon>campanulids</taxon>
        <taxon>Asterales</taxon>
        <taxon>Asteraceae</taxon>
        <taxon>Cichorioideae</taxon>
        <taxon>Cichorieae</taxon>
        <taxon>Lactucinae</taxon>
        <taxon>Lactuca</taxon>
    </lineage>
</organism>